<dbReference type="RefSeq" id="WP_340342969.1">
    <property type="nucleotide sequence ID" value="NZ_JBBKZT010000006.1"/>
</dbReference>
<feature type="region of interest" description="Disordered" evidence="1">
    <location>
        <begin position="31"/>
        <end position="58"/>
    </location>
</feature>
<keyword evidence="2" id="KW-0732">Signal</keyword>
<sequence>MNTKTITFSALALTAAVALLAAGCSSTGSKSADSGAAPQAATAAPPAPPPKPSIEGMGYDELAGVLGDGAGKGLKQDLVGKTVTLNLSKPSARGAPAGTYVASDGDSTFFRCRAVGGGFTGGEVVTKIRDYRYVAKPLQRIVDLDRCAVAASAEPARPAAAAAPAPAPTPAPSTVGAAKPGMDARGNVVDSSKVEAGSGRTVKGLNDYEGEITGNPGPGSKFTRLQIGMPTRQVTDLIGPPTDQGAYVTGKAFIPFYFGSDRHRFEMTYKGQGRLVFAGGGMGDFTSGNLIWIIHNPNETGYR</sequence>
<evidence type="ECO:0000313" key="3">
    <source>
        <dbReference type="EMBL" id="MEJ8847832.1"/>
    </source>
</evidence>
<gene>
    <name evidence="3" type="ORF">WKW82_14320</name>
</gene>
<organism evidence="3 4">
    <name type="scientific">Variovorax rhizosphaerae</name>
    <dbReference type="NCBI Taxonomy" id="1836200"/>
    <lineage>
        <taxon>Bacteria</taxon>
        <taxon>Pseudomonadati</taxon>
        <taxon>Pseudomonadota</taxon>
        <taxon>Betaproteobacteria</taxon>
        <taxon>Burkholderiales</taxon>
        <taxon>Comamonadaceae</taxon>
        <taxon>Variovorax</taxon>
    </lineage>
</organism>
<accession>A0ABU8WJX5</accession>
<comment type="caution">
    <text evidence="3">The sequence shown here is derived from an EMBL/GenBank/DDBJ whole genome shotgun (WGS) entry which is preliminary data.</text>
</comment>
<feature type="signal peptide" evidence="2">
    <location>
        <begin position="1"/>
        <end position="21"/>
    </location>
</feature>
<name>A0ABU8WJX5_9BURK</name>
<protein>
    <submittedName>
        <fullName evidence="3">Uncharacterized protein</fullName>
    </submittedName>
</protein>
<evidence type="ECO:0000313" key="4">
    <source>
        <dbReference type="Proteomes" id="UP001385892"/>
    </source>
</evidence>
<keyword evidence="4" id="KW-1185">Reference proteome</keyword>
<evidence type="ECO:0000256" key="2">
    <source>
        <dbReference type="SAM" id="SignalP"/>
    </source>
</evidence>
<proteinExistence type="predicted"/>
<evidence type="ECO:0000256" key="1">
    <source>
        <dbReference type="SAM" id="MobiDB-lite"/>
    </source>
</evidence>
<dbReference type="EMBL" id="JBBKZT010000006">
    <property type="protein sequence ID" value="MEJ8847832.1"/>
    <property type="molecule type" value="Genomic_DNA"/>
</dbReference>
<dbReference type="Proteomes" id="UP001385892">
    <property type="component" value="Unassembled WGS sequence"/>
</dbReference>
<reference evidence="3 4" key="1">
    <citation type="submission" date="2024-03" db="EMBL/GenBank/DDBJ databases">
        <title>Novel species of the genus Variovorax.</title>
        <authorList>
            <person name="Liu Q."/>
            <person name="Xin Y.-H."/>
        </authorList>
    </citation>
    <scope>NUCLEOTIDE SEQUENCE [LARGE SCALE GENOMIC DNA]</scope>
    <source>
        <strain evidence="3 4">KACC 18900</strain>
    </source>
</reference>
<feature type="chain" id="PRO_5046513061" evidence="2">
    <location>
        <begin position="22"/>
        <end position="303"/>
    </location>
</feature>
<dbReference type="PROSITE" id="PS51257">
    <property type="entry name" value="PROKAR_LIPOPROTEIN"/>
    <property type="match status" value="1"/>
</dbReference>